<organism evidence="1 2">
    <name type="scientific">Desulfocicer vacuolatum DSM 3385</name>
    <dbReference type="NCBI Taxonomy" id="1121400"/>
    <lineage>
        <taxon>Bacteria</taxon>
        <taxon>Pseudomonadati</taxon>
        <taxon>Thermodesulfobacteriota</taxon>
        <taxon>Desulfobacteria</taxon>
        <taxon>Desulfobacterales</taxon>
        <taxon>Desulfobacteraceae</taxon>
        <taxon>Desulfocicer</taxon>
    </lineage>
</organism>
<gene>
    <name evidence="1" type="ORF">SAMN02746065_110105</name>
</gene>
<accession>A0A1W2C350</accession>
<reference evidence="1 2" key="1">
    <citation type="submission" date="2017-04" db="EMBL/GenBank/DDBJ databases">
        <authorList>
            <person name="Afonso C.L."/>
            <person name="Miller P.J."/>
            <person name="Scott M.A."/>
            <person name="Spackman E."/>
            <person name="Goraichik I."/>
            <person name="Dimitrov K.M."/>
            <person name="Suarez D.L."/>
            <person name="Swayne D.E."/>
        </authorList>
    </citation>
    <scope>NUCLEOTIDE SEQUENCE [LARGE SCALE GENOMIC DNA]</scope>
    <source>
        <strain evidence="1 2">DSM 3385</strain>
    </source>
</reference>
<dbReference type="STRING" id="1121400.SAMN02746065_110105"/>
<dbReference type="RefSeq" id="WP_084069306.1">
    <property type="nucleotide sequence ID" value="NZ_FWXY01000010.1"/>
</dbReference>
<dbReference type="OrthoDB" id="5422153at2"/>
<dbReference type="AlphaFoldDB" id="A0A1W2C350"/>
<dbReference type="EMBL" id="FWXY01000010">
    <property type="protein sequence ID" value="SMC79580.1"/>
    <property type="molecule type" value="Genomic_DNA"/>
</dbReference>
<evidence type="ECO:0000313" key="1">
    <source>
        <dbReference type="EMBL" id="SMC79580.1"/>
    </source>
</evidence>
<proteinExistence type="predicted"/>
<name>A0A1W2C350_9BACT</name>
<dbReference type="Proteomes" id="UP000192418">
    <property type="component" value="Unassembled WGS sequence"/>
</dbReference>
<evidence type="ECO:0000313" key="2">
    <source>
        <dbReference type="Proteomes" id="UP000192418"/>
    </source>
</evidence>
<keyword evidence="2" id="KW-1185">Reference proteome</keyword>
<protein>
    <submittedName>
        <fullName evidence="1">Uncharacterized protein</fullName>
    </submittedName>
</protein>
<sequence>MILFRFLKSVPLTVFFLIAFMCCPIFSARAQVQQVAIIPFGINSEQDLSYLREGISHMLSSRLAWKEKVVVIPEKTILDKIKQTPGLSGPPLVTSIFEHTDANYIVSGSITEFAGTFSLDTAVHTDRSETPMQTFFDQATTPDEIIGKISTIAAQINKSVFNRTTTLIDGKAQTSAKEDLTRANPEKLIPQAMEDAPPTEKPFWQFWKKEKPPAYPDETFSAVEADTSRDIDLEMDDLEEEEEEIKKPFWKFW</sequence>